<gene>
    <name evidence="2" type="ORF">EIK79_12205</name>
</gene>
<dbReference type="RefSeq" id="WP_124955392.1">
    <property type="nucleotide sequence ID" value="NZ_RRCH01000028.1"/>
</dbReference>
<protein>
    <submittedName>
        <fullName evidence="2">Uncharacterized protein</fullName>
    </submittedName>
</protein>
<sequence>MDHVFARDGESGTKPLTIHWALRQLNQRLRERPDPLSGIDRERLESLIRGADTARSVEPQPSP</sequence>
<dbReference type="Proteomes" id="UP000282322">
    <property type="component" value="Unassembled WGS sequence"/>
</dbReference>
<feature type="region of interest" description="Disordered" evidence="1">
    <location>
        <begin position="31"/>
        <end position="63"/>
    </location>
</feature>
<organism evidence="2 3">
    <name type="scientific">Halocatena pleomorpha</name>
    <dbReference type="NCBI Taxonomy" id="1785090"/>
    <lineage>
        <taxon>Archaea</taxon>
        <taxon>Methanobacteriati</taxon>
        <taxon>Methanobacteriota</taxon>
        <taxon>Stenosarchaea group</taxon>
        <taxon>Halobacteria</taxon>
        <taxon>Halobacteriales</taxon>
        <taxon>Natronomonadaceae</taxon>
        <taxon>Halocatena</taxon>
    </lineage>
</organism>
<name>A0A3P3R7F9_9EURY</name>
<proteinExistence type="predicted"/>
<dbReference type="AlphaFoldDB" id="A0A3P3R7F9"/>
<comment type="caution">
    <text evidence="2">The sequence shown here is derived from an EMBL/GenBank/DDBJ whole genome shotgun (WGS) entry which is preliminary data.</text>
</comment>
<accession>A0A3P3R7F9</accession>
<evidence type="ECO:0000313" key="2">
    <source>
        <dbReference type="EMBL" id="RRJ29401.1"/>
    </source>
</evidence>
<feature type="compositionally biased region" description="Basic and acidic residues" evidence="1">
    <location>
        <begin position="31"/>
        <end position="46"/>
    </location>
</feature>
<keyword evidence="3" id="KW-1185">Reference proteome</keyword>
<evidence type="ECO:0000256" key="1">
    <source>
        <dbReference type="SAM" id="MobiDB-lite"/>
    </source>
</evidence>
<evidence type="ECO:0000313" key="3">
    <source>
        <dbReference type="Proteomes" id="UP000282322"/>
    </source>
</evidence>
<dbReference type="EMBL" id="RRCH01000028">
    <property type="protein sequence ID" value="RRJ29401.1"/>
    <property type="molecule type" value="Genomic_DNA"/>
</dbReference>
<reference evidence="2 3" key="1">
    <citation type="submission" date="2018-11" db="EMBL/GenBank/DDBJ databases">
        <title>Taxonoimc description of Halomarina strain SPP-AMP-1.</title>
        <authorList>
            <person name="Pal Y."/>
            <person name="Srinivasana K."/>
            <person name="Verma A."/>
            <person name="Kumar P."/>
        </authorList>
    </citation>
    <scope>NUCLEOTIDE SEQUENCE [LARGE SCALE GENOMIC DNA]</scope>
    <source>
        <strain evidence="2 3">SPP-AMP-1</strain>
    </source>
</reference>